<name>W6QAW6_PENRF</name>
<reference evidence="1" key="1">
    <citation type="journal article" date="2014" name="Nat. Commun.">
        <title>Multiple recent horizontal transfers of a large genomic region in cheese making fungi.</title>
        <authorList>
            <person name="Cheeseman K."/>
            <person name="Ropars J."/>
            <person name="Renault P."/>
            <person name="Dupont J."/>
            <person name="Gouzy J."/>
            <person name="Branca A."/>
            <person name="Abraham A.L."/>
            <person name="Ceppi M."/>
            <person name="Conseiller E."/>
            <person name="Debuchy R."/>
            <person name="Malagnac F."/>
            <person name="Goarin A."/>
            <person name="Silar P."/>
            <person name="Lacoste S."/>
            <person name="Sallet E."/>
            <person name="Bensimon A."/>
            <person name="Giraud T."/>
            <person name="Brygoo Y."/>
        </authorList>
    </citation>
    <scope>NUCLEOTIDE SEQUENCE [LARGE SCALE GENOMIC DNA]</scope>
    <source>
        <strain evidence="1">FM164</strain>
    </source>
</reference>
<evidence type="ECO:0000313" key="1">
    <source>
        <dbReference type="EMBL" id="CDM33610.1"/>
    </source>
</evidence>
<gene>
    <name evidence="1" type="ORF">PROQFM164_S03g000334</name>
</gene>
<evidence type="ECO:0000313" key="2">
    <source>
        <dbReference type="Proteomes" id="UP000030686"/>
    </source>
</evidence>
<dbReference type="EMBL" id="HG792017">
    <property type="protein sequence ID" value="CDM33610.1"/>
    <property type="molecule type" value="Genomic_DNA"/>
</dbReference>
<accession>W6QAW6</accession>
<sequence length="54" mass="6212">MQTPGSLRECMTTWNFHYDAIDLFYFICFFSISNLHICGDRLIPESALQATSCC</sequence>
<protein>
    <submittedName>
        <fullName evidence="1">Genomic scaffold, ProqFM164S03</fullName>
    </submittedName>
</protein>
<proteinExistence type="predicted"/>
<dbReference type="Proteomes" id="UP000030686">
    <property type="component" value="Unassembled WGS sequence"/>
</dbReference>
<dbReference type="AlphaFoldDB" id="W6QAW6"/>
<organism evidence="1 2">
    <name type="scientific">Penicillium roqueforti (strain FM164)</name>
    <dbReference type="NCBI Taxonomy" id="1365484"/>
    <lineage>
        <taxon>Eukaryota</taxon>
        <taxon>Fungi</taxon>
        <taxon>Dikarya</taxon>
        <taxon>Ascomycota</taxon>
        <taxon>Pezizomycotina</taxon>
        <taxon>Eurotiomycetes</taxon>
        <taxon>Eurotiomycetidae</taxon>
        <taxon>Eurotiales</taxon>
        <taxon>Aspergillaceae</taxon>
        <taxon>Penicillium</taxon>
    </lineage>
</organism>
<keyword evidence="2" id="KW-1185">Reference proteome</keyword>